<evidence type="ECO:0000259" key="2">
    <source>
        <dbReference type="Pfam" id="PF13449"/>
    </source>
</evidence>
<dbReference type="Proteomes" id="UP001251528">
    <property type="component" value="Unassembled WGS sequence"/>
</dbReference>
<feature type="chain" id="PRO_5042532477" description="Phytase-like domain-containing protein" evidence="1">
    <location>
        <begin position="20"/>
        <end position="526"/>
    </location>
</feature>
<dbReference type="PANTHER" id="PTHR37957:SF1">
    <property type="entry name" value="PHYTASE-LIKE DOMAIN-CONTAINING PROTEIN"/>
    <property type="match status" value="1"/>
</dbReference>
<dbReference type="AlphaFoldDB" id="A0AAJ0FYS7"/>
<sequence length="526" mass="56543">MVWFLSSLAPLTIAAYVSAAAAAGESQSAVFSTTCEGKPYTYNELAGYGFVASDARDKFGDSISLGSSIAFASWAKKGSKYEGKLYGLPDRGWNTQGTVNFQPRVHEFLVTLTPAPEATVANPSPPNVAFTYLDSILLKGPDGAPATGLDADQTGGLKYPGYPILPAATYKGDGFGGDGPGGKRVTIDAEALVLEKDGGFWISDEYGPYVYKFDKNGTMTAALAPPDAILPLRNGTVSFSSNTPPIYDPKEQPVPGNPTQGRQNNQGFEGMTISPDGKSLFVLLQSATRQDGGQSSSTRRYTRLLQYAVRRCKSRRGHYYQPAALKAEYVVPLPTFTDAAGKKLVAAQSEMHFISDTQFLFLPRDSNNGHGQSSSQSVYRHVDVFDISTATNVKGPAHDAFNTSIASTAGVLNPDIKPATVCPFIDMNLNAQLNRFRVHNGGPQDSGLLNEKWEGLALVPVNADDGSGTLTDDYFLFVSSDNDFVSQRGFTNFGRKPFSDASGYNLDNQMLVFKITLPKDSKPLVS</sequence>
<reference evidence="3" key="1">
    <citation type="submission" date="2023-06" db="EMBL/GenBank/DDBJ databases">
        <title>Conoideocrella luteorostrata (Hypocreales: Clavicipitaceae), a potential biocontrol fungus for elongate hemlock scale in United States Christmas tree production areas.</title>
        <authorList>
            <person name="Barrett H."/>
            <person name="Lovett B."/>
            <person name="Macias A.M."/>
            <person name="Stajich J.E."/>
            <person name="Kasson M.T."/>
        </authorList>
    </citation>
    <scope>NUCLEOTIDE SEQUENCE</scope>
    <source>
        <strain evidence="3">ARSEF 14590</strain>
    </source>
</reference>
<dbReference type="Pfam" id="PF13449">
    <property type="entry name" value="Phytase-like"/>
    <property type="match status" value="1"/>
</dbReference>
<accession>A0AAJ0FYS7</accession>
<keyword evidence="4" id="KW-1185">Reference proteome</keyword>
<dbReference type="EMBL" id="JASWJB010000009">
    <property type="protein sequence ID" value="KAK2613018.1"/>
    <property type="molecule type" value="Genomic_DNA"/>
</dbReference>
<feature type="signal peptide" evidence="1">
    <location>
        <begin position="1"/>
        <end position="19"/>
    </location>
</feature>
<protein>
    <recommendedName>
        <fullName evidence="2">Phytase-like domain-containing protein</fullName>
    </recommendedName>
</protein>
<evidence type="ECO:0000313" key="3">
    <source>
        <dbReference type="EMBL" id="KAK2613018.1"/>
    </source>
</evidence>
<evidence type="ECO:0000256" key="1">
    <source>
        <dbReference type="SAM" id="SignalP"/>
    </source>
</evidence>
<feature type="domain" description="Phytase-like" evidence="2">
    <location>
        <begin position="134"/>
        <end position="484"/>
    </location>
</feature>
<proteinExistence type="predicted"/>
<dbReference type="PANTHER" id="PTHR37957">
    <property type="entry name" value="BLR7070 PROTEIN"/>
    <property type="match status" value="1"/>
</dbReference>
<keyword evidence="1" id="KW-0732">Signal</keyword>
<name>A0AAJ0FYS7_9HYPO</name>
<dbReference type="InterPro" id="IPR027372">
    <property type="entry name" value="Phytase-like_dom"/>
</dbReference>
<evidence type="ECO:0000313" key="4">
    <source>
        <dbReference type="Proteomes" id="UP001251528"/>
    </source>
</evidence>
<comment type="caution">
    <text evidence="3">The sequence shown here is derived from an EMBL/GenBank/DDBJ whole genome shotgun (WGS) entry which is preliminary data.</text>
</comment>
<organism evidence="3 4">
    <name type="scientific">Conoideocrella luteorostrata</name>
    <dbReference type="NCBI Taxonomy" id="1105319"/>
    <lineage>
        <taxon>Eukaryota</taxon>
        <taxon>Fungi</taxon>
        <taxon>Dikarya</taxon>
        <taxon>Ascomycota</taxon>
        <taxon>Pezizomycotina</taxon>
        <taxon>Sordariomycetes</taxon>
        <taxon>Hypocreomycetidae</taxon>
        <taxon>Hypocreales</taxon>
        <taxon>Clavicipitaceae</taxon>
        <taxon>Conoideocrella</taxon>
    </lineage>
</organism>
<gene>
    <name evidence="3" type="ORF">QQS21_000947</name>
</gene>